<sequence length="98" mass="10722">MTPSTIPKDTPSSCPSAPCLAWLPAPTPKGRTKSRHPSPILLLACLPLTASSRGLSHHQHPRSTTRNTHLHHQASTPHCSYLIEEAQKEVLVTLHIQN</sequence>
<reference evidence="2 3" key="1">
    <citation type="submission" date="2019-05" db="EMBL/GenBank/DDBJ databases">
        <title>Another draft genome of Portunus trituberculatus and its Hox gene families provides insights of decapod evolution.</title>
        <authorList>
            <person name="Jeong J.-H."/>
            <person name="Song I."/>
            <person name="Kim S."/>
            <person name="Choi T."/>
            <person name="Kim D."/>
            <person name="Ryu S."/>
            <person name="Kim W."/>
        </authorList>
    </citation>
    <scope>NUCLEOTIDE SEQUENCE [LARGE SCALE GENOMIC DNA]</scope>
    <source>
        <tissue evidence="2">Muscle</tissue>
    </source>
</reference>
<keyword evidence="3" id="KW-1185">Reference proteome</keyword>
<proteinExistence type="predicted"/>
<protein>
    <submittedName>
        <fullName evidence="2">Uncharacterized protein</fullName>
    </submittedName>
</protein>
<accession>A0A5B7EFK0</accession>
<evidence type="ECO:0000313" key="2">
    <source>
        <dbReference type="EMBL" id="MPC32117.1"/>
    </source>
</evidence>
<evidence type="ECO:0000313" key="3">
    <source>
        <dbReference type="Proteomes" id="UP000324222"/>
    </source>
</evidence>
<organism evidence="2 3">
    <name type="scientific">Portunus trituberculatus</name>
    <name type="common">Swimming crab</name>
    <name type="synonym">Neptunus trituberculatus</name>
    <dbReference type="NCBI Taxonomy" id="210409"/>
    <lineage>
        <taxon>Eukaryota</taxon>
        <taxon>Metazoa</taxon>
        <taxon>Ecdysozoa</taxon>
        <taxon>Arthropoda</taxon>
        <taxon>Crustacea</taxon>
        <taxon>Multicrustacea</taxon>
        <taxon>Malacostraca</taxon>
        <taxon>Eumalacostraca</taxon>
        <taxon>Eucarida</taxon>
        <taxon>Decapoda</taxon>
        <taxon>Pleocyemata</taxon>
        <taxon>Brachyura</taxon>
        <taxon>Eubrachyura</taxon>
        <taxon>Portunoidea</taxon>
        <taxon>Portunidae</taxon>
        <taxon>Portuninae</taxon>
        <taxon>Portunus</taxon>
    </lineage>
</organism>
<feature type="region of interest" description="Disordered" evidence="1">
    <location>
        <begin position="53"/>
        <end position="75"/>
    </location>
</feature>
<gene>
    <name evidence="2" type="ORF">E2C01_025421</name>
</gene>
<feature type="compositionally biased region" description="Basic residues" evidence="1">
    <location>
        <begin position="55"/>
        <end position="72"/>
    </location>
</feature>
<evidence type="ECO:0000256" key="1">
    <source>
        <dbReference type="SAM" id="MobiDB-lite"/>
    </source>
</evidence>
<dbReference type="Proteomes" id="UP000324222">
    <property type="component" value="Unassembled WGS sequence"/>
</dbReference>
<name>A0A5B7EFK0_PORTR</name>
<dbReference type="AlphaFoldDB" id="A0A5B7EFK0"/>
<comment type="caution">
    <text evidence="2">The sequence shown here is derived from an EMBL/GenBank/DDBJ whole genome shotgun (WGS) entry which is preliminary data.</text>
</comment>
<dbReference type="EMBL" id="VSRR010002566">
    <property type="protein sequence ID" value="MPC32117.1"/>
    <property type="molecule type" value="Genomic_DNA"/>
</dbReference>